<name>A0ABT3TPQ3_9ACTN</name>
<evidence type="ECO:0000256" key="1">
    <source>
        <dbReference type="SAM" id="MobiDB-lite"/>
    </source>
</evidence>
<evidence type="ECO:0000256" key="2">
    <source>
        <dbReference type="SAM" id="SignalP"/>
    </source>
</evidence>
<gene>
    <name evidence="3" type="ORF">OFY01_01340</name>
</gene>
<dbReference type="Proteomes" id="UP001163064">
    <property type="component" value="Unassembled WGS sequence"/>
</dbReference>
<dbReference type="EMBL" id="JAPHNL010000004">
    <property type="protein sequence ID" value="MCX3058437.1"/>
    <property type="molecule type" value="Genomic_DNA"/>
</dbReference>
<accession>A0ABT3TPQ3</accession>
<keyword evidence="3" id="KW-0449">Lipoprotein</keyword>
<dbReference type="PROSITE" id="PS51257">
    <property type="entry name" value="PROKAR_LIPOPROTEIN"/>
    <property type="match status" value="1"/>
</dbReference>
<reference evidence="3" key="1">
    <citation type="submission" date="2022-10" db="EMBL/GenBank/DDBJ databases">
        <title>Streptomyces beihaiensis sp. nov., a chitin degrading actinobacterium, isolated from shrimp pond soil.</title>
        <authorList>
            <person name="Xie J."/>
            <person name="Shen N."/>
        </authorList>
    </citation>
    <scope>NUCLEOTIDE SEQUENCE</scope>
    <source>
        <strain evidence="3">GXMU-J5</strain>
    </source>
</reference>
<feature type="compositionally biased region" description="Low complexity" evidence="1">
    <location>
        <begin position="41"/>
        <end position="64"/>
    </location>
</feature>
<keyword evidence="2" id="KW-0732">Signal</keyword>
<evidence type="ECO:0000313" key="4">
    <source>
        <dbReference type="Proteomes" id="UP001163064"/>
    </source>
</evidence>
<sequence length="219" mass="22257">MRAGSPVLAGLAAGGLCVAVLASCSAGGTGARDEGPAHTDPVGAAAVGSPSPVPSPTASSTVAPEQETIDAVGLVKRDPKVSSDIKQNLKPCVASEYPVDVSYGRLTGASANDIVVNVMTCGDAVGIGTYVYRDEGGKYQNVFEDEEPPVYAEIDQGALVVTKQVYEKGDSVASPSGEEVVTYRWRGGHFVEESRTQTNYSHAVGGGASPAPSVPSGDG</sequence>
<evidence type="ECO:0000313" key="3">
    <source>
        <dbReference type="EMBL" id="MCX3058437.1"/>
    </source>
</evidence>
<feature type="region of interest" description="Disordered" evidence="1">
    <location>
        <begin position="27"/>
        <end position="66"/>
    </location>
</feature>
<keyword evidence="4" id="KW-1185">Reference proteome</keyword>
<protein>
    <submittedName>
        <fullName evidence="3">LppP/LprE family lipoprotein</fullName>
    </submittedName>
</protein>
<proteinExistence type="predicted"/>
<organism evidence="3 4">
    <name type="scientific">Streptomyces beihaiensis</name>
    <dbReference type="NCBI Taxonomy" id="2984495"/>
    <lineage>
        <taxon>Bacteria</taxon>
        <taxon>Bacillati</taxon>
        <taxon>Actinomycetota</taxon>
        <taxon>Actinomycetes</taxon>
        <taxon>Kitasatosporales</taxon>
        <taxon>Streptomycetaceae</taxon>
        <taxon>Streptomyces</taxon>
    </lineage>
</organism>
<feature type="signal peptide" evidence="2">
    <location>
        <begin position="1"/>
        <end position="22"/>
    </location>
</feature>
<dbReference type="RefSeq" id="WP_266595454.1">
    <property type="nucleotide sequence ID" value="NZ_JAPHNL010000004.1"/>
</dbReference>
<feature type="chain" id="PRO_5046782107" evidence="2">
    <location>
        <begin position="23"/>
        <end position="219"/>
    </location>
</feature>
<comment type="caution">
    <text evidence="3">The sequence shown here is derived from an EMBL/GenBank/DDBJ whole genome shotgun (WGS) entry which is preliminary data.</text>
</comment>
<feature type="region of interest" description="Disordered" evidence="1">
    <location>
        <begin position="196"/>
        <end position="219"/>
    </location>
</feature>